<keyword evidence="3" id="KW-1185">Reference proteome</keyword>
<dbReference type="VEuPathDB" id="AmoebaDB:NAEGRDRAFT_77912"/>
<dbReference type="KEGG" id="ngr:NAEGRDRAFT_77912"/>
<dbReference type="Proteomes" id="UP000006671">
    <property type="component" value="Unassembled WGS sequence"/>
</dbReference>
<feature type="region of interest" description="Disordered" evidence="1">
    <location>
        <begin position="75"/>
        <end position="96"/>
    </location>
</feature>
<feature type="region of interest" description="Disordered" evidence="1">
    <location>
        <begin position="378"/>
        <end position="472"/>
    </location>
</feature>
<feature type="compositionally biased region" description="Acidic residues" evidence="1">
    <location>
        <begin position="408"/>
        <end position="422"/>
    </location>
</feature>
<protein>
    <submittedName>
        <fullName evidence="2">Uncharacterized protein</fullName>
    </submittedName>
</protein>
<dbReference type="RefSeq" id="XP_002682675.1">
    <property type="nucleotide sequence ID" value="XM_002682629.1"/>
</dbReference>
<feature type="compositionally biased region" description="Low complexity" evidence="1">
    <location>
        <begin position="223"/>
        <end position="243"/>
    </location>
</feature>
<feature type="region of interest" description="Disordered" evidence="1">
    <location>
        <begin position="266"/>
        <end position="287"/>
    </location>
</feature>
<proteinExistence type="predicted"/>
<name>D2UZD8_NAEGR</name>
<feature type="compositionally biased region" description="Acidic residues" evidence="1">
    <location>
        <begin position="269"/>
        <end position="283"/>
    </location>
</feature>
<feature type="region of interest" description="Disordered" evidence="1">
    <location>
        <begin position="221"/>
        <end position="243"/>
    </location>
</feature>
<evidence type="ECO:0000313" key="2">
    <source>
        <dbReference type="EMBL" id="EFC49931.1"/>
    </source>
</evidence>
<dbReference type="GeneID" id="8863262"/>
<dbReference type="OrthoDB" id="10603618at2759"/>
<dbReference type="OMA" id="EMDEISW"/>
<dbReference type="InParanoid" id="D2UZD8"/>
<feature type="compositionally biased region" description="Basic and acidic residues" evidence="1">
    <location>
        <begin position="1"/>
        <end position="15"/>
    </location>
</feature>
<accession>D2UZD8</accession>
<sequence>MSKRNREEITKRYLEDADYDDSDDEDYEPSDEESQQKINPNQSGREKIKQLPEHLKGKAKIEELNKIHFDIFTSFDQDDNANNNSNNNNTTDDDELSRWDRERSIFLCQNILHGDEDEMFSSARLVRTFATHISKFDSLQEQVMKEEDNDENKKKKQVLLSIQCRNKSNIDVILKFFIGGEALTELDTQVPKKQIVDIRGYDDMIGKLRRKLLIDAYEPMNQSSSSSASGSNSAGGSSSSNSSTYLRDYGSIKIEVYQAIREKSKIDSDYEDDSDEEEDEEKDDFIATSSSEVEKLSRYTQNMKQQERCGMQVSFKASRIERPKKKVKRKGKKAKFETIFEEGPLLFQSVYKYRSYLGFLCELQEYNIDLGKTKNMARGRSLDNESSSSDDESSSSDDDDENGIKTEEQDDGGFIDITDDVEEPPKIIPTVSLDSDDEEETDVKPTAAELEKHAKQSSICQASSSTSSSAIQQSSSAYSFKETIQDVEKKNVDNLMRFIKLNDETLYNEVKDIFKKFQVSGSKLLSRTLDYPKMGVSVKYQIKILQIVDKIIDNSM</sequence>
<dbReference type="AlphaFoldDB" id="D2UZD8"/>
<dbReference type="EMBL" id="GG738846">
    <property type="protein sequence ID" value="EFC49931.1"/>
    <property type="molecule type" value="Genomic_DNA"/>
</dbReference>
<feature type="compositionally biased region" description="Low complexity" evidence="1">
    <location>
        <begin position="80"/>
        <end position="90"/>
    </location>
</feature>
<gene>
    <name evidence="2" type="ORF">NAEGRDRAFT_77912</name>
</gene>
<evidence type="ECO:0000313" key="3">
    <source>
        <dbReference type="Proteomes" id="UP000006671"/>
    </source>
</evidence>
<feature type="compositionally biased region" description="Acidic residues" evidence="1">
    <location>
        <begin position="388"/>
        <end position="401"/>
    </location>
</feature>
<reference evidence="2 3" key="1">
    <citation type="journal article" date="2010" name="Cell">
        <title>The genome of Naegleria gruberi illuminates early eukaryotic versatility.</title>
        <authorList>
            <person name="Fritz-Laylin L.K."/>
            <person name="Prochnik S.E."/>
            <person name="Ginger M.L."/>
            <person name="Dacks J.B."/>
            <person name="Carpenter M.L."/>
            <person name="Field M.C."/>
            <person name="Kuo A."/>
            <person name="Paredez A."/>
            <person name="Chapman J."/>
            <person name="Pham J."/>
            <person name="Shu S."/>
            <person name="Neupane R."/>
            <person name="Cipriano M."/>
            <person name="Mancuso J."/>
            <person name="Tu H."/>
            <person name="Salamov A."/>
            <person name="Lindquist E."/>
            <person name="Shapiro H."/>
            <person name="Lucas S."/>
            <person name="Grigoriev I.V."/>
            <person name="Cande W.Z."/>
            <person name="Fulton C."/>
            <person name="Rokhsar D.S."/>
            <person name="Dawson S.C."/>
        </authorList>
    </citation>
    <scope>NUCLEOTIDE SEQUENCE [LARGE SCALE GENOMIC DNA]</scope>
    <source>
        <strain evidence="2 3">NEG-M</strain>
    </source>
</reference>
<organism evidence="3">
    <name type="scientific">Naegleria gruberi</name>
    <name type="common">Amoeba</name>
    <dbReference type="NCBI Taxonomy" id="5762"/>
    <lineage>
        <taxon>Eukaryota</taxon>
        <taxon>Discoba</taxon>
        <taxon>Heterolobosea</taxon>
        <taxon>Tetramitia</taxon>
        <taxon>Eutetramitia</taxon>
        <taxon>Vahlkampfiidae</taxon>
        <taxon>Naegleria</taxon>
    </lineage>
</organism>
<feature type="compositionally biased region" description="Acidic residues" evidence="1">
    <location>
        <begin position="16"/>
        <end position="33"/>
    </location>
</feature>
<feature type="compositionally biased region" description="Low complexity" evidence="1">
    <location>
        <begin position="456"/>
        <end position="472"/>
    </location>
</feature>
<feature type="region of interest" description="Disordered" evidence="1">
    <location>
        <begin position="1"/>
        <end position="49"/>
    </location>
</feature>
<evidence type="ECO:0000256" key="1">
    <source>
        <dbReference type="SAM" id="MobiDB-lite"/>
    </source>
</evidence>